<keyword evidence="4" id="KW-0256">Endoplasmic reticulum</keyword>
<feature type="coiled-coil region" evidence="14">
    <location>
        <begin position="260"/>
        <end position="294"/>
    </location>
</feature>
<comment type="similarity">
    <text evidence="2">Belongs to the bZIP family. ATF subfamily.</text>
</comment>
<name>A0A7M7TH14_STRPU</name>
<evidence type="ECO:0000313" key="17">
    <source>
        <dbReference type="EnsemblMetazoa" id="XP_790412"/>
    </source>
</evidence>
<accession>A0A7M7TH14</accession>
<dbReference type="OMA" id="VIMDCAD"/>
<dbReference type="PROSITE" id="PS00036">
    <property type="entry name" value="BZIP_BASIC"/>
    <property type="match status" value="1"/>
</dbReference>
<dbReference type="InterPro" id="IPR051381">
    <property type="entry name" value="CREB_ATF_subfamily"/>
</dbReference>
<evidence type="ECO:0000256" key="3">
    <source>
        <dbReference type="ARBA" id="ARBA00022692"/>
    </source>
</evidence>
<dbReference type="PANTHER" id="PTHR45996:SF3">
    <property type="entry name" value="CREB-H TRANSCRIPTION FACTOR HOMOLOG LET-607"/>
    <property type="match status" value="1"/>
</dbReference>
<keyword evidence="5" id="KW-0735">Signal-anchor</keyword>
<dbReference type="Pfam" id="PF00170">
    <property type="entry name" value="bZIP_1"/>
    <property type="match status" value="1"/>
</dbReference>
<dbReference type="PROSITE" id="PS50217">
    <property type="entry name" value="BZIP"/>
    <property type="match status" value="1"/>
</dbReference>
<feature type="compositionally biased region" description="Polar residues" evidence="15">
    <location>
        <begin position="95"/>
        <end position="111"/>
    </location>
</feature>
<dbReference type="InterPro" id="IPR046347">
    <property type="entry name" value="bZIP_sf"/>
</dbReference>
<dbReference type="GO" id="GO:0005634">
    <property type="term" value="C:nucleus"/>
    <property type="evidence" value="ECO:0000318"/>
    <property type="project" value="GO_Central"/>
</dbReference>
<keyword evidence="11" id="KW-0804">Transcription</keyword>
<evidence type="ECO:0000256" key="11">
    <source>
        <dbReference type="ARBA" id="ARBA00023163"/>
    </source>
</evidence>
<dbReference type="KEGG" id="spu:585495"/>
<comment type="subcellular location">
    <subcellularLocation>
        <location evidence="1">Endoplasmic reticulum membrane</location>
        <topology evidence="1">Single-pass type II membrane protein</topology>
    </subcellularLocation>
</comment>
<feature type="region of interest" description="Disordered" evidence="15">
    <location>
        <begin position="74"/>
        <end position="117"/>
    </location>
</feature>
<keyword evidence="13" id="KW-0539">Nucleus</keyword>
<dbReference type="SMART" id="SM00338">
    <property type="entry name" value="BRLZ"/>
    <property type="match status" value="1"/>
</dbReference>
<keyword evidence="7" id="KW-0805">Transcription regulation</keyword>
<dbReference type="FunFam" id="1.20.5.170:FF:000042">
    <property type="entry name" value="Cyclic AMP-responsive element-binding protein 3-like protein 3"/>
    <property type="match status" value="1"/>
</dbReference>
<evidence type="ECO:0000256" key="13">
    <source>
        <dbReference type="ARBA" id="ARBA00023242"/>
    </source>
</evidence>
<keyword evidence="3" id="KW-0812">Transmembrane</keyword>
<dbReference type="GO" id="GO:0006357">
    <property type="term" value="P:regulation of transcription by RNA polymerase II"/>
    <property type="evidence" value="ECO:0000318"/>
    <property type="project" value="GO_Central"/>
</dbReference>
<evidence type="ECO:0000256" key="8">
    <source>
        <dbReference type="ARBA" id="ARBA00023125"/>
    </source>
</evidence>
<dbReference type="InParanoid" id="A0A7M7TH14"/>
<keyword evidence="10" id="KW-0010">Activator</keyword>
<evidence type="ECO:0000256" key="1">
    <source>
        <dbReference type="ARBA" id="ARBA00004648"/>
    </source>
</evidence>
<organism evidence="17 18">
    <name type="scientific">Strongylocentrotus purpuratus</name>
    <name type="common">Purple sea urchin</name>
    <dbReference type="NCBI Taxonomy" id="7668"/>
    <lineage>
        <taxon>Eukaryota</taxon>
        <taxon>Metazoa</taxon>
        <taxon>Echinodermata</taxon>
        <taxon>Eleutherozoa</taxon>
        <taxon>Echinozoa</taxon>
        <taxon>Echinoidea</taxon>
        <taxon>Euechinoidea</taxon>
        <taxon>Echinacea</taxon>
        <taxon>Camarodonta</taxon>
        <taxon>Echinidea</taxon>
        <taxon>Strongylocentrotidae</taxon>
        <taxon>Strongylocentrotus</taxon>
    </lineage>
</organism>
<keyword evidence="9" id="KW-0472">Membrane</keyword>
<keyword evidence="12" id="KW-0325">Glycoprotein</keyword>
<evidence type="ECO:0000256" key="15">
    <source>
        <dbReference type="SAM" id="MobiDB-lite"/>
    </source>
</evidence>
<dbReference type="CDD" id="cd14689">
    <property type="entry name" value="bZIP_CREB3"/>
    <property type="match status" value="1"/>
</dbReference>
<dbReference type="RefSeq" id="XP_790412.3">
    <property type="nucleotide sequence ID" value="XM_785319.5"/>
</dbReference>
<evidence type="ECO:0000256" key="6">
    <source>
        <dbReference type="ARBA" id="ARBA00022989"/>
    </source>
</evidence>
<dbReference type="EnsemblMetazoa" id="XM_785319">
    <property type="protein sequence ID" value="XP_790412"/>
    <property type="gene ID" value="LOC585495"/>
</dbReference>
<evidence type="ECO:0000256" key="2">
    <source>
        <dbReference type="ARBA" id="ARBA00009050"/>
    </source>
</evidence>
<evidence type="ECO:0000256" key="4">
    <source>
        <dbReference type="ARBA" id="ARBA00022824"/>
    </source>
</evidence>
<protein>
    <recommendedName>
        <fullName evidence="16">BZIP domain-containing protein</fullName>
    </recommendedName>
</protein>
<evidence type="ECO:0000256" key="5">
    <source>
        <dbReference type="ARBA" id="ARBA00022968"/>
    </source>
</evidence>
<dbReference type="GO" id="GO:0005789">
    <property type="term" value="C:endoplasmic reticulum membrane"/>
    <property type="evidence" value="ECO:0007669"/>
    <property type="project" value="UniProtKB-SubCell"/>
</dbReference>
<evidence type="ECO:0000256" key="9">
    <source>
        <dbReference type="ARBA" id="ARBA00023136"/>
    </source>
</evidence>
<dbReference type="GeneID" id="585495"/>
<dbReference type="EnsemblMetazoa" id="XM_030976714">
    <property type="protein sequence ID" value="XP_030832574"/>
    <property type="gene ID" value="LOC585495"/>
</dbReference>
<evidence type="ECO:0000256" key="14">
    <source>
        <dbReference type="SAM" id="Coils"/>
    </source>
</evidence>
<dbReference type="GO" id="GO:0000978">
    <property type="term" value="F:RNA polymerase II cis-regulatory region sequence-specific DNA binding"/>
    <property type="evidence" value="ECO:0000318"/>
    <property type="project" value="GO_Central"/>
</dbReference>
<dbReference type="AlphaFoldDB" id="A0A7M7TH14"/>
<proteinExistence type="inferred from homology"/>
<dbReference type="Proteomes" id="UP000007110">
    <property type="component" value="Unassembled WGS sequence"/>
</dbReference>
<evidence type="ECO:0000259" key="16">
    <source>
        <dbReference type="PROSITE" id="PS50217"/>
    </source>
</evidence>
<keyword evidence="8" id="KW-0238">DNA-binding</keyword>
<dbReference type="InterPro" id="IPR004827">
    <property type="entry name" value="bZIP"/>
</dbReference>
<dbReference type="SUPFAM" id="SSF57959">
    <property type="entry name" value="Leucine zipper domain"/>
    <property type="match status" value="1"/>
</dbReference>
<reference evidence="18" key="1">
    <citation type="submission" date="2015-02" db="EMBL/GenBank/DDBJ databases">
        <title>Genome sequencing for Strongylocentrotus purpuratus.</title>
        <authorList>
            <person name="Murali S."/>
            <person name="Liu Y."/>
            <person name="Vee V."/>
            <person name="English A."/>
            <person name="Wang M."/>
            <person name="Skinner E."/>
            <person name="Han Y."/>
            <person name="Muzny D.M."/>
            <person name="Worley K.C."/>
            <person name="Gibbs R.A."/>
        </authorList>
    </citation>
    <scope>NUCLEOTIDE SEQUENCE</scope>
</reference>
<dbReference type="GO" id="GO:0000981">
    <property type="term" value="F:DNA-binding transcription factor activity, RNA polymerase II-specific"/>
    <property type="evidence" value="ECO:0000318"/>
    <property type="project" value="GO_Central"/>
</dbReference>
<evidence type="ECO:0000256" key="10">
    <source>
        <dbReference type="ARBA" id="ARBA00023159"/>
    </source>
</evidence>
<feature type="domain" description="BZIP" evidence="16">
    <location>
        <begin position="228"/>
        <end position="291"/>
    </location>
</feature>
<keyword evidence="6" id="KW-1133">Transmembrane helix</keyword>
<sequence length="454" mass="50439">MSTGIEQLGQMSQRQDRLSTSEDLDLLFDGRDPILSDEMIFSLDIIQDSQDGGLSFANSFDLDDTDILESLMKPDDTTETNIDCVPSPDFHLRSPLNSDSGISDDQRSPASSHEGEGHVTDLTLDMMDMSTFLVGSDAMLTIDTGSTTVDSSGMDSPDSFTDAAFTHTISSSPTGSSKNILPMTQKDVSISEKLHPMLVLNEEEKRLLKEMSVTLPTDVPLTREEERSLKTVRRKIRNKASAQESRKKKKEYVDGLEHRVSTCTKQNRDLVKRVQELENNNQTLLGQLRKLQSLVSKTTSKTAQASTCIMVLLMSFALLVAPRYNPFNGDSSSLGSSAVKGSARTLLHIKEPTEFPLDEDISQSHSPKMIVKSLNAANTSPAFDEEERMEEDVGMKDPELYLLPVAVETEEHVNRSDVHTVQLDGHVEQHTENQADQYTTTVVQRKIHLVNDEM</sequence>
<reference evidence="17" key="2">
    <citation type="submission" date="2021-01" db="UniProtKB">
        <authorList>
            <consortium name="EnsemblMetazoa"/>
        </authorList>
    </citation>
    <scope>IDENTIFICATION</scope>
</reference>
<dbReference type="PANTHER" id="PTHR45996">
    <property type="entry name" value="AGAP001464-PB"/>
    <property type="match status" value="1"/>
</dbReference>
<evidence type="ECO:0000256" key="12">
    <source>
        <dbReference type="ARBA" id="ARBA00023180"/>
    </source>
</evidence>
<evidence type="ECO:0000313" key="18">
    <source>
        <dbReference type="Proteomes" id="UP000007110"/>
    </source>
</evidence>
<dbReference type="Gene3D" id="1.20.5.170">
    <property type="match status" value="1"/>
</dbReference>
<keyword evidence="14" id="KW-0175">Coiled coil</keyword>
<dbReference type="OrthoDB" id="674948at2759"/>
<evidence type="ECO:0000256" key="7">
    <source>
        <dbReference type="ARBA" id="ARBA00023015"/>
    </source>
</evidence>
<keyword evidence="18" id="KW-1185">Reference proteome</keyword>
<dbReference type="RefSeq" id="XP_030832574.1">
    <property type="nucleotide sequence ID" value="XM_030976714.1"/>
</dbReference>